<comment type="caution">
    <text evidence="12">The sequence shown here is derived from an EMBL/GenBank/DDBJ whole genome shotgun (WGS) entry which is preliminary data.</text>
</comment>
<sequence length="713" mass="77791">MFSSSRKRNAAAASSYPEVPASLRSGSDSFETSEMPKTLQARAATSSSITPYLNLPSKLSQIWINRWTILLLLVLVRVVLLIAQLNDNVGDAKVKALSACSKVEDIGSAMASMPHYLSVGVNDLAAGGIEKAVHGMVKGLDLVLEGVEAMIVFYINFLTATYVCLITALVHGSLDVVASVTEDATKAFNKVIDGATTEIQNIAGDLTKAINKITDGIENSIIGHFTPDIPKIDFSKPINELKGFDLNSSDFVQDVQKLNKNLPNFEQVQNLTKQAISIPFSMARDGINQSFSGYKFDRDVFPLAQKQKLTFCSDNDTLNNFFTRLFELIQKAKIAFVVLLSILAVAAIIPMAWFEIRRWRRQQKHARLIEKNQYEPMDVVYIASRPVTAACGIKVASRFSGRRQILTRWCVAYATSVPAIFVLSLALAGFFSCFCQFILLRVVEKEVPALAGEVGAFAGQVVKSLENVSDQWAADANGVVTGLNDDINKEVLVYVVNATDAVNNTLNVFLDTMEEGLETVFNGTILLDPIKTVLHCVIGIKIESVQKGLTWVHDHARIDFPLFDNDTFSMGANKSISGDSDLNTFLASPSSVTTDEVSGAVQHVTNWLHDNLVQEALISTGILLVYIIVVLMGVTRTLAGMAMPDKTHGEGGMRYTGEGRPPLSPRTADLTNDPTWEPRDEKAFMSGGQGARGNTIPLGLHRSSGPSEARNKF</sequence>
<dbReference type="PANTHER" id="PTHR31030">
    <property type="entry name" value="PLASMA MEMBRANE FUSION PROTEIN PRM1"/>
    <property type="match status" value="1"/>
</dbReference>
<keyword evidence="6 10" id="KW-0184">Conjugation</keyword>
<dbReference type="InterPro" id="IPR026777">
    <property type="entry name" value="PRM1"/>
</dbReference>
<evidence type="ECO:0000256" key="3">
    <source>
        <dbReference type="ARBA" id="ARBA00010780"/>
    </source>
</evidence>
<accession>A0AB34FR05</accession>
<comment type="similarity">
    <text evidence="3 10">Belongs to the PRM1 family.</text>
</comment>
<dbReference type="Proteomes" id="UP001163105">
    <property type="component" value="Unassembled WGS sequence"/>
</dbReference>
<dbReference type="EMBL" id="JAQHRD010000004">
    <property type="protein sequence ID" value="KAJ6441717.1"/>
    <property type="molecule type" value="Genomic_DNA"/>
</dbReference>
<evidence type="ECO:0000256" key="4">
    <source>
        <dbReference type="ARBA" id="ARBA00022475"/>
    </source>
</evidence>
<reference evidence="12" key="1">
    <citation type="submission" date="2023-01" db="EMBL/GenBank/DDBJ databases">
        <title>The growth and conidiation of Purpureocillium lavendulum are regulated by nitrogen source and histone H3K14 acetylation.</title>
        <authorList>
            <person name="Tang P."/>
            <person name="Han J."/>
            <person name="Zhang C."/>
            <person name="Tang P."/>
            <person name="Qi F."/>
            <person name="Zhang K."/>
            <person name="Liang L."/>
        </authorList>
    </citation>
    <scope>NUCLEOTIDE SEQUENCE</scope>
    <source>
        <strain evidence="12">YMF1.00683</strain>
    </source>
</reference>
<evidence type="ECO:0000313" key="13">
    <source>
        <dbReference type="Proteomes" id="UP001163105"/>
    </source>
</evidence>
<evidence type="ECO:0000256" key="10">
    <source>
        <dbReference type="RuleBase" id="RU366035"/>
    </source>
</evidence>
<evidence type="ECO:0000256" key="5">
    <source>
        <dbReference type="ARBA" id="ARBA00022692"/>
    </source>
</evidence>
<feature type="transmembrane region" description="Helical" evidence="10">
    <location>
        <begin position="410"/>
        <end position="431"/>
    </location>
</feature>
<evidence type="ECO:0000256" key="1">
    <source>
        <dbReference type="ARBA" id="ARBA00002512"/>
    </source>
</evidence>
<dbReference type="GO" id="GO:0032220">
    <property type="term" value="P:plasma membrane fusion involved in cytogamy"/>
    <property type="evidence" value="ECO:0007669"/>
    <property type="project" value="TreeGrafter"/>
</dbReference>
<keyword evidence="7 10" id="KW-1133">Transmembrane helix</keyword>
<keyword evidence="9" id="KW-0325">Glycoprotein</keyword>
<keyword evidence="13" id="KW-1185">Reference proteome</keyword>
<comment type="caution">
    <text evidence="10">Lacks conserved residue(s) required for the propagation of feature annotation.</text>
</comment>
<dbReference type="AlphaFoldDB" id="A0AB34FR05"/>
<feature type="transmembrane region" description="Helical" evidence="10">
    <location>
        <begin position="334"/>
        <end position="354"/>
    </location>
</feature>
<feature type="region of interest" description="Disordered" evidence="11">
    <location>
        <begin position="645"/>
        <end position="713"/>
    </location>
</feature>
<keyword evidence="4 10" id="KW-1003">Cell membrane</keyword>
<evidence type="ECO:0000256" key="9">
    <source>
        <dbReference type="ARBA" id="ARBA00023180"/>
    </source>
</evidence>
<comment type="subcellular location">
    <subcellularLocation>
        <location evidence="2 10">Cell membrane</location>
        <topology evidence="2 10">Multi-pass membrane protein</topology>
    </subcellularLocation>
</comment>
<evidence type="ECO:0000256" key="11">
    <source>
        <dbReference type="SAM" id="MobiDB-lite"/>
    </source>
</evidence>
<keyword evidence="5 10" id="KW-0812">Transmembrane</keyword>
<dbReference type="PANTHER" id="PTHR31030:SF1">
    <property type="entry name" value="PLASMA MEMBRANE FUSION PROTEIN PRM1"/>
    <property type="match status" value="1"/>
</dbReference>
<evidence type="ECO:0000313" key="12">
    <source>
        <dbReference type="EMBL" id="KAJ6441717.1"/>
    </source>
</evidence>
<feature type="region of interest" description="Disordered" evidence="11">
    <location>
        <begin position="1"/>
        <end position="37"/>
    </location>
</feature>
<name>A0AB34FR05_9HYPO</name>
<organism evidence="12 13">
    <name type="scientific">Purpureocillium lavendulum</name>
    <dbReference type="NCBI Taxonomy" id="1247861"/>
    <lineage>
        <taxon>Eukaryota</taxon>
        <taxon>Fungi</taxon>
        <taxon>Dikarya</taxon>
        <taxon>Ascomycota</taxon>
        <taxon>Pezizomycotina</taxon>
        <taxon>Sordariomycetes</taxon>
        <taxon>Hypocreomycetidae</taxon>
        <taxon>Hypocreales</taxon>
        <taxon>Ophiocordycipitaceae</taxon>
        <taxon>Purpureocillium</taxon>
    </lineage>
</organism>
<feature type="transmembrane region" description="Helical" evidence="10">
    <location>
        <begin position="616"/>
        <end position="634"/>
    </location>
</feature>
<comment type="function">
    <text evidence="1 10">Involved in cell fusion during mating by stabilizing the plasma membrane fusion event.</text>
</comment>
<protein>
    <recommendedName>
        <fullName evidence="10">Plasma membrane fusion protein PRM1</fullName>
    </recommendedName>
</protein>
<dbReference type="GO" id="GO:0005886">
    <property type="term" value="C:plasma membrane"/>
    <property type="evidence" value="ECO:0007669"/>
    <property type="project" value="UniProtKB-SubCell"/>
</dbReference>
<evidence type="ECO:0000256" key="7">
    <source>
        <dbReference type="ARBA" id="ARBA00022989"/>
    </source>
</evidence>
<gene>
    <name evidence="12" type="ORF">O9K51_05268</name>
</gene>
<proteinExistence type="inferred from homology"/>
<evidence type="ECO:0000256" key="6">
    <source>
        <dbReference type="ARBA" id="ARBA00022971"/>
    </source>
</evidence>
<dbReference type="GO" id="GO:0043332">
    <property type="term" value="C:mating projection tip"/>
    <property type="evidence" value="ECO:0007669"/>
    <property type="project" value="UniProtKB-UniRule"/>
</dbReference>
<keyword evidence="8 10" id="KW-0472">Membrane</keyword>
<feature type="transmembrane region" description="Helical" evidence="10">
    <location>
        <begin position="67"/>
        <end position="85"/>
    </location>
</feature>
<evidence type="ECO:0000256" key="2">
    <source>
        <dbReference type="ARBA" id="ARBA00004651"/>
    </source>
</evidence>
<evidence type="ECO:0000256" key="8">
    <source>
        <dbReference type="ARBA" id="ARBA00023136"/>
    </source>
</evidence>